<dbReference type="NCBIfam" id="TIGR00682">
    <property type="entry name" value="lpxK"/>
    <property type="match status" value="1"/>
</dbReference>
<evidence type="ECO:0000256" key="3">
    <source>
        <dbReference type="ARBA" id="ARBA00012071"/>
    </source>
</evidence>
<comment type="caution">
    <text evidence="15">The sequence shown here is derived from an EMBL/GenBank/DDBJ whole genome shotgun (WGS) entry which is preliminary data.</text>
</comment>
<dbReference type="GO" id="GO:0009244">
    <property type="term" value="P:lipopolysaccharide core region biosynthetic process"/>
    <property type="evidence" value="ECO:0007669"/>
    <property type="project" value="TreeGrafter"/>
</dbReference>
<dbReference type="Proteomes" id="UP001138768">
    <property type="component" value="Unassembled WGS sequence"/>
</dbReference>
<keyword evidence="10 13" id="KW-0067">ATP-binding</keyword>
<reference evidence="15 16" key="1">
    <citation type="journal article" date="2020" name="Microorganisms">
        <title>Osmotic Adaptation and Compatible Solute Biosynthesis of Phototrophic Bacteria as Revealed from Genome Analyses.</title>
        <authorList>
            <person name="Imhoff J.F."/>
            <person name="Rahn T."/>
            <person name="Kunzel S."/>
            <person name="Keller A."/>
            <person name="Neulinger S.C."/>
        </authorList>
    </citation>
    <scope>NUCLEOTIDE SEQUENCE [LARGE SCALE GENOMIC DNA]</scope>
    <source>
        <strain evidence="15 16">DSM 25653</strain>
    </source>
</reference>
<organism evidence="15 16">
    <name type="scientific">Lamprobacter modestohalophilus</name>
    <dbReference type="NCBI Taxonomy" id="1064514"/>
    <lineage>
        <taxon>Bacteria</taxon>
        <taxon>Pseudomonadati</taxon>
        <taxon>Pseudomonadota</taxon>
        <taxon>Gammaproteobacteria</taxon>
        <taxon>Chromatiales</taxon>
        <taxon>Chromatiaceae</taxon>
        <taxon>Lamprobacter</taxon>
    </lineage>
</organism>
<dbReference type="GO" id="GO:0009029">
    <property type="term" value="F:lipid-A 4'-kinase activity"/>
    <property type="evidence" value="ECO:0007669"/>
    <property type="project" value="UniProtKB-UniRule"/>
</dbReference>
<comment type="pathway">
    <text evidence="2 13">Glycolipid biosynthesis; lipid IV(A) biosynthesis; lipid IV(A) from (3R)-3-hydroxytetradecanoyl-[acyl-carrier-protein] and UDP-N-acetyl-alpha-D-glucosamine: step 6/6.</text>
</comment>
<evidence type="ECO:0000256" key="14">
    <source>
        <dbReference type="SAM" id="Phobius"/>
    </source>
</evidence>
<evidence type="ECO:0000313" key="16">
    <source>
        <dbReference type="Proteomes" id="UP001138768"/>
    </source>
</evidence>
<dbReference type="PANTHER" id="PTHR42724:SF1">
    <property type="entry name" value="TETRAACYLDISACCHARIDE 4'-KINASE, MITOCHONDRIAL-RELATED"/>
    <property type="match status" value="1"/>
</dbReference>
<dbReference type="EMBL" id="NRRY01000013">
    <property type="protein sequence ID" value="MBK1618714.1"/>
    <property type="molecule type" value="Genomic_DNA"/>
</dbReference>
<keyword evidence="6 13" id="KW-0441">Lipid A biosynthesis</keyword>
<evidence type="ECO:0000256" key="1">
    <source>
        <dbReference type="ARBA" id="ARBA00002274"/>
    </source>
</evidence>
<sequence>MKPWLDVLPERVWYQGHWLGILLAPLGWLYCGVAQWRRWLYQRGWLASYSAPVPVIVVGNLTVGGTGKTPLVLWLAGYLTERGYRPGIALRGYGRKRFEADANREQPRQVPADGDASQFGDEALLLAQRAGCPVMVCRDRVAAAHDLAEQCGCDLVITDDGLQHDRLRRQLEILVVDGERGFGNRRCLPAGPLREPVGRRRQVDLVIENGGGSLDAFQMRLEPADAVNLVDPSRRRPLADFAGQPVTAVAGIGNPQRFFTMLHGLGLTVASLTYPDHYRYTADDLRNWPDGPVLMTEKDAVKCRTFAGPAHWSVPVTAVLEPRFIRALDRALEHIQAQAPIKLSGTQEP</sequence>
<keyword evidence="7 13" id="KW-0808">Transferase</keyword>
<dbReference type="PANTHER" id="PTHR42724">
    <property type="entry name" value="TETRAACYLDISACCHARIDE 4'-KINASE"/>
    <property type="match status" value="1"/>
</dbReference>
<comment type="similarity">
    <text evidence="13">Belongs to the LpxK family.</text>
</comment>
<name>A0A9X0W859_9GAMM</name>
<evidence type="ECO:0000256" key="4">
    <source>
        <dbReference type="ARBA" id="ARBA00016436"/>
    </source>
</evidence>
<evidence type="ECO:0000256" key="10">
    <source>
        <dbReference type="ARBA" id="ARBA00022840"/>
    </source>
</evidence>
<keyword evidence="14" id="KW-0812">Transmembrane</keyword>
<comment type="catalytic activity">
    <reaction evidence="13">
        <text>a lipid A disaccharide + ATP = a lipid IVA + ADP + H(+)</text>
        <dbReference type="Rhea" id="RHEA:67840"/>
        <dbReference type="ChEBI" id="CHEBI:15378"/>
        <dbReference type="ChEBI" id="CHEBI:30616"/>
        <dbReference type="ChEBI" id="CHEBI:176343"/>
        <dbReference type="ChEBI" id="CHEBI:176425"/>
        <dbReference type="ChEBI" id="CHEBI:456216"/>
        <dbReference type="EC" id="2.7.1.130"/>
    </reaction>
</comment>
<dbReference type="GO" id="GO:0009245">
    <property type="term" value="P:lipid A biosynthetic process"/>
    <property type="evidence" value="ECO:0007669"/>
    <property type="project" value="UniProtKB-UniRule"/>
</dbReference>
<protein>
    <recommendedName>
        <fullName evidence="4 13">Tetraacyldisaccharide 4'-kinase</fullName>
        <ecNumber evidence="3 13">2.7.1.130</ecNumber>
    </recommendedName>
    <alternativeName>
        <fullName evidence="12 13">Lipid A 4'-kinase</fullName>
    </alternativeName>
</protein>
<keyword evidence="11 13" id="KW-0443">Lipid metabolism</keyword>
<dbReference type="EC" id="2.7.1.130" evidence="3 13"/>
<evidence type="ECO:0000256" key="2">
    <source>
        <dbReference type="ARBA" id="ARBA00004870"/>
    </source>
</evidence>
<keyword evidence="5 13" id="KW-0444">Lipid biosynthesis</keyword>
<dbReference type="HAMAP" id="MF_00409">
    <property type="entry name" value="LpxK"/>
    <property type="match status" value="1"/>
</dbReference>
<evidence type="ECO:0000256" key="7">
    <source>
        <dbReference type="ARBA" id="ARBA00022679"/>
    </source>
</evidence>
<evidence type="ECO:0000256" key="8">
    <source>
        <dbReference type="ARBA" id="ARBA00022741"/>
    </source>
</evidence>
<keyword evidence="16" id="KW-1185">Reference proteome</keyword>
<dbReference type="AlphaFoldDB" id="A0A9X0W859"/>
<feature type="binding site" evidence="13">
    <location>
        <begin position="62"/>
        <end position="69"/>
    </location>
    <ligand>
        <name>ATP</name>
        <dbReference type="ChEBI" id="CHEBI:30616"/>
    </ligand>
</feature>
<dbReference type="SUPFAM" id="SSF52540">
    <property type="entry name" value="P-loop containing nucleoside triphosphate hydrolases"/>
    <property type="match status" value="1"/>
</dbReference>
<keyword evidence="8 13" id="KW-0547">Nucleotide-binding</keyword>
<evidence type="ECO:0000313" key="15">
    <source>
        <dbReference type="EMBL" id="MBK1618714.1"/>
    </source>
</evidence>
<evidence type="ECO:0000256" key="5">
    <source>
        <dbReference type="ARBA" id="ARBA00022516"/>
    </source>
</evidence>
<keyword evidence="14" id="KW-0472">Membrane</keyword>
<dbReference type="InterPro" id="IPR003758">
    <property type="entry name" value="LpxK"/>
</dbReference>
<dbReference type="InterPro" id="IPR027417">
    <property type="entry name" value="P-loop_NTPase"/>
</dbReference>
<keyword evidence="14" id="KW-1133">Transmembrane helix</keyword>
<evidence type="ECO:0000256" key="6">
    <source>
        <dbReference type="ARBA" id="ARBA00022556"/>
    </source>
</evidence>
<gene>
    <name evidence="13" type="primary">lpxK</name>
    <name evidence="15" type="ORF">CKO42_09760</name>
</gene>
<proteinExistence type="inferred from homology"/>
<comment type="function">
    <text evidence="1 13">Transfers the gamma-phosphate of ATP to the 4'-position of a tetraacyldisaccharide 1-phosphate intermediate (termed DS-1-P) to form tetraacyldisaccharide 1,4'-bis-phosphate (lipid IVA).</text>
</comment>
<feature type="transmembrane region" description="Helical" evidence="14">
    <location>
        <begin position="12"/>
        <end position="33"/>
    </location>
</feature>
<dbReference type="GO" id="GO:0005524">
    <property type="term" value="F:ATP binding"/>
    <property type="evidence" value="ECO:0007669"/>
    <property type="project" value="UniProtKB-UniRule"/>
</dbReference>
<evidence type="ECO:0000256" key="13">
    <source>
        <dbReference type="HAMAP-Rule" id="MF_00409"/>
    </source>
</evidence>
<accession>A0A9X0W859</accession>
<dbReference type="Pfam" id="PF02606">
    <property type="entry name" value="LpxK"/>
    <property type="match status" value="1"/>
</dbReference>
<evidence type="ECO:0000256" key="9">
    <source>
        <dbReference type="ARBA" id="ARBA00022777"/>
    </source>
</evidence>
<evidence type="ECO:0000256" key="12">
    <source>
        <dbReference type="ARBA" id="ARBA00029757"/>
    </source>
</evidence>
<dbReference type="GO" id="GO:0005886">
    <property type="term" value="C:plasma membrane"/>
    <property type="evidence" value="ECO:0007669"/>
    <property type="project" value="TreeGrafter"/>
</dbReference>
<evidence type="ECO:0000256" key="11">
    <source>
        <dbReference type="ARBA" id="ARBA00023098"/>
    </source>
</evidence>
<keyword evidence="9 13" id="KW-0418">Kinase</keyword>